<reference evidence="1" key="1">
    <citation type="submission" date="2020-08" db="EMBL/GenBank/DDBJ databases">
        <title>Genome sequencing and assembly of the red palm weevil Rhynchophorus ferrugineus.</title>
        <authorList>
            <person name="Dias G.B."/>
            <person name="Bergman C.M."/>
            <person name="Manee M."/>
        </authorList>
    </citation>
    <scope>NUCLEOTIDE SEQUENCE</scope>
    <source>
        <strain evidence="1">AA-2017</strain>
        <tissue evidence="1">Whole larva</tissue>
    </source>
</reference>
<dbReference type="Proteomes" id="UP000625711">
    <property type="component" value="Unassembled WGS sequence"/>
</dbReference>
<gene>
    <name evidence="1" type="ORF">GWI33_019689</name>
</gene>
<keyword evidence="2" id="KW-1185">Reference proteome</keyword>
<evidence type="ECO:0000313" key="1">
    <source>
        <dbReference type="EMBL" id="KAF7267031.1"/>
    </source>
</evidence>
<evidence type="ECO:0000313" key="2">
    <source>
        <dbReference type="Proteomes" id="UP000625711"/>
    </source>
</evidence>
<dbReference type="EMBL" id="JAACXV010014474">
    <property type="protein sequence ID" value="KAF7267031.1"/>
    <property type="molecule type" value="Genomic_DNA"/>
</dbReference>
<protein>
    <submittedName>
        <fullName evidence="1">Uncharacterized protein</fullName>
    </submittedName>
</protein>
<name>A0A834M405_RHYFE</name>
<accession>A0A834M405</accession>
<sequence length="113" mass="12984">MHVLAGTFSGFPPSCRMFSRLYFPIVRTRADGPDPSACFFYKLGPGGRCGGRRRRYVCWLRRRYRVAIGRYKSRPSTAAPTARWLLLRRGRPSEVSLYAGMVRDRVENHGDDL</sequence>
<dbReference type="AlphaFoldDB" id="A0A834M405"/>
<organism evidence="1 2">
    <name type="scientific">Rhynchophorus ferrugineus</name>
    <name type="common">Red palm weevil</name>
    <name type="synonym">Curculio ferrugineus</name>
    <dbReference type="NCBI Taxonomy" id="354439"/>
    <lineage>
        <taxon>Eukaryota</taxon>
        <taxon>Metazoa</taxon>
        <taxon>Ecdysozoa</taxon>
        <taxon>Arthropoda</taxon>
        <taxon>Hexapoda</taxon>
        <taxon>Insecta</taxon>
        <taxon>Pterygota</taxon>
        <taxon>Neoptera</taxon>
        <taxon>Endopterygota</taxon>
        <taxon>Coleoptera</taxon>
        <taxon>Polyphaga</taxon>
        <taxon>Cucujiformia</taxon>
        <taxon>Curculionidae</taxon>
        <taxon>Dryophthorinae</taxon>
        <taxon>Rhynchophorus</taxon>
    </lineage>
</organism>
<comment type="caution">
    <text evidence="1">The sequence shown here is derived from an EMBL/GenBank/DDBJ whole genome shotgun (WGS) entry which is preliminary data.</text>
</comment>
<proteinExistence type="predicted"/>